<dbReference type="SUPFAM" id="SSF141371">
    <property type="entry name" value="PilZ domain-like"/>
    <property type="match status" value="1"/>
</dbReference>
<dbReference type="KEGG" id="ccl:Clocl_1438"/>
<protein>
    <submittedName>
        <fullName evidence="2">PilZ domain-containing protein</fullName>
    </submittedName>
</protein>
<proteinExistence type="predicted"/>
<keyword evidence="3" id="KW-1185">Reference proteome</keyword>
<dbReference type="EMBL" id="CP003065">
    <property type="protein sequence ID" value="AEV68088.1"/>
    <property type="molecule type" value="Genomic_DNA"/>
</dbReference>
<reference evidence="2 3" key="2">
    <citation type="journal article" date="2012" name="Stand. Genomic Sci.">
        <title>Complete Genome Sequence of Clostridium clariflavum DSM 19732.</title>
        <authorList>
            <person name="Izquierdo J.A."/>
            <person name="Goodwin L."/>
            <person name="Davenport K.W."/>
            <person name="Teshima H."/>
            <person name="Bruce D."/>
            <person name="Detter C."/>
            <person name="Tapia R."/>
            <person name="Han S."/>
            <person name="Land M."/>
            <person name="Hauser L."/>
            <person name="Jeffries C.D."/>
            <person name="Han J."/>
            <person name="Pitluck S."/>
            <person name="Nolan M."/>
            <person name="Chen A."/>
            <person name="Huntemann M."/>
            <person name="Mavromatis K."/>
            <person name="Mikhailova N."/>
            <person name="Liolios K."/>
            <person name="Woyke T."/>
            <person name="Lynd L.R."/>
        </authorList>
    </citation>
    <scope>NUCLEOTIDE SEQUENCE [LARGE SCALE GENOMIC DNA]</scope>
    <source>
        <strain evidence="3">DSM 19732 / NBRC 101661 / EBR45</strain>
    </source>
</reference>
<dbReference type="Pfam" id="PF07238">
    <property type="entry name" value="PilZ"/>
    <property type="match status" value="1"/>
</dbReference>
<dbReference type="GO" id="GO:0035438">
    <property type="term" value="F:cyclic-di-GMP binding"/>
    <property type="evidence" value="ECO:0007669"/>
    <property type="project" value="InterPro"/>
</dbReference>
<dbReference type="Gene3D" id="2.40.10.220">
    <property type="entry name" value="predicted glycosyltransferase like domains"/>
    <property type="match status" value="1"/>
</dbReference>
<dbReference type="HOGENOM" id="CLU_1238427_0_0_9"/>
<sequence length="223" mass="25695">MSELYLDQNSQNTFLSIDKSLNKLINVGTGIEIKHINMSEYLNATVVEKTENTLRIITKELIHETFFFPGDCVSINYSDLKNLFVISGKITKINSLDPLDFTVLITRIEKMKNLRKYQRYYVSLSASLDVPDISERLFVVVKNISSGGVKINCSDYLPITGNIVGVEVILDRINNLFFKGAIVRKGWNKSYFEYGIEIQEISESNYKCLNHYLNWLSYDYKNI</sequence>
<dbReference type="InterPro" id="IPR009875">
    <property type="entry name" value="PilZ_domain"/>
</dbReference>
<name>G8M1B2_ACECE</name>
<dbReference type="STRING" id="720554.Clocl_1438"/>
<reference evidence="3" key="1">
    <citation type="submission" date="2011-12" db="EMBL/GenBank/DDBJ databases">
        <title>Complete sequence of Clostridium clariflavum DSM 19732.</title>
        <authorList>
            <consortium name="US DOE Joint Genome Institute"/>
            <person name="Lucas S."/>
            <person name="Han J."/>
            <person name="Lapidus A."/>
            <person name="Cheng J.-F."/>
            <person name="Goodwin L."/>
            <person name="Pitluck S."/>
            <person name="Peters L."/>
            <person name="Teshima H."/>
            <person name="Detter J.C."/>
            <person name="Han C."/>
            <person name="Tapia R."/>
            <person name="Land M."/>
            <person name="Hauser L."/>
            <person name="Kyrpides N."/>
            <person name="Ivanova N."/>
            <person name="Pagani I."/>
            <person name="Kitzmiller T."/>
            <person name="Lynd L."/>
            <person name="Izquierdo J."/>
            <person name="Woyke T."/>
        </authorList>
    </citation>
    <scope>NUCLEOTIDE SEQUENCE [LARGE SCALE GENOMIC DNA]</scope>
    <source>
        <strain evidence="3">DSM 19732 / NBRC 101661 / EBR45</strain>
    </source>
</reference>
<feature type="domain" description="PilZ" evidence="1">
    <location>
        <begin position="114"/>
        <end position="214"/>
    </location>
</feature>
<dbReference type="AlphaFoldDB" id="G8M1B2"/>
<organism evidence="2 3">
    <name type="scientific">Acetivibrio clariflavus (strain DSM 19732 / NBRC 101661 / EBR45)</name>
    <name type="common">Clostridium clariflavum</name>
    <dbReference type="NCBI Taxonomy" id="720554"/>
    <lineage>
        <taxon>Bacteria</taxon>
        <taxon>Bacillati</taxon>
        <taxon>Bacillota</taxon>
        <taxon>Clostridia</taxon>
        <taxon>Eubacteriales</taxon>
        <taxon>Oscillospiraceae</taxon>
        <taxon>Acetivibrio</taxon>
    </lineage>
</organism>
<accession>G8M1B2</accession>
<evidence type="ECO:0000313" key="2">
    <source>
        <dbReference type="EMBL" id="AEV68088.1"/>
    </source>
</evidence>
<evidence type="ECO:0000259" key="1">
    <source>
        <dbReference type="Pfam" id="PF07238"/>
    </source>
</evidence>
<dbReference type="Proteomes" id="UP000005435">
    <property type="component" value="Chromosome"/>
</dbReference>
<gene>
    <name evidence="2" type="ordered locus">Clocl_1438</name>
</gene>
<dbReference type="RefSeq" id="WP_014254701.1">
    <property type="nucleotide sequence ID" value="NC_016627.1"/>
</dbReference>
<evidence type="ECO:0000313" key="3">
    <source>
        <dbReference type="Proteomes" id="UP000005435"/>
    </source>
</evidence>